<dbReference type="GO" id="GO:0140096">
    <property type="term" value="F:catalytic activity, acting on a protein"/>
    <property type="evidence" value="ECO:0007669"/>
    <property type="project" value="UniProtKB-ARBA"/>
</dbReference>
<feature type="binding site" evidence="2">
    <location>
        <begin position="259"/>
        <end position="260"/>
    </location>
    <ligand>
        <name>L-histidine</name>
        <dbReference type="ChEBI" id="CHEBI:57595"/>
    </ligand>
</feature>
<dbReference type="InterPro" id="IPR045864">
    <property type="entry name" value="aa-tRNA-synth_II/BPL/LPL"/>
</dbReference>
<protein>
    <submittedName>
        <fullName evidence="4">ATP phosphoribosyltransferase regulatory subunit</fullName>
    </submittedName>
</protein>
<accession>A0AAU9E5I6</accession>
<feature type="binding site" evidence="2">
    <location>
        <begin position="65"/>
        <end position="67"/>
    </location>
    <ligand>
        <name>L-histidine</name>
        <dbReference type="ChEBI" id="CHEBI:57595"/>
    </ligand>
</feature>
<gene>
    <name evidence="4" type="ORF">HLPR_09190</name>
</gene>
<dbReference type="AlphaFoldDB" id="A0AAU9E5I6"/>
<dbReference type="PIRSF" id="PIRSF001549">
    <property type="entry name" value="His-tRNA_synth"/>
    <property type="match status" value="1"/>
</dbReference>
<dbReference type="GO" id="GO:0016757">
    <property type="term" value="F:glycosyltransferase activity"/>
    <property type="evidence" value="ECO:0007669"/>
    <property type="project" value="UniProtKB-KW"/>
</dbReference>
<feature type="binding site" evidence="2">
    <location>
        <position position="113"/>
    </location>
    <ligand>
        <name>L-histidine</name>
        <dbReference type="ChEBI" id="CHEBI:57595"/>
    </ligand>
</feature>
<dbReference type="RefSeq" id="WP_338536901.1">
    <property type="nucleotide sequence ID" value="NZ_AP028654.1"/>
</dbReference>
<keyword evidence="4" id="KW-0328">Glycosyltransferase</keyword>
<reference evidence="4 5" key="1">
    <citation type="submission" date="2023-08" db="EMBL/GenBank/DDBJ databases">
        <title>Helicovermis profunda gen. nov., sp. nov., a novel mesophilic, fermentative bacterium within the Bacillota from a deep-sea hydrothermal vent chimney.</title>
        <authorList>
            <person name="Miyazaki U."/>
            <person name="Mizutani D."/>
            <person name="Hashimoto Y."/>
            <person name="Tame A."/>
            <person name="Sawayama S."/>
            <person name="Miyazaki J."/>
            <person name="Takai K."/>
            <person name="Nakagawa S."/>
        </authorList>
    </citation>
    <scope>NUCLEOTIDE SEQUENCE [LARGE SCALE GENOMIC DNA]</scope>
    <source>
        <strain evidence="4 5">S502</strain>
    </source>
</reference>
<dbReference type="InterPro" id="IPR004516">
    <property type="entry name" value="HisRS/HisZ"/>
</dbReference>
<dbReference type="GO" id="GO:0000105">
    <property type="term" value="P:L-histidine biosynthetic process"/>
    <property type="evidence" value="ECO:0007669"/>
    <property type="project" value="UniProtKB-KW"/>
</dbReference>
<dbReference type="KEGG" id="hprf:HLPR_09190"/>
<dbReference type="GO" id="GO:0004821">
    <property type="term" value="F:histidine-tRNA ligase activity"/>
    <property type="evidence" value="ECO:0007669"/>
    <property type="project" value="TreeGrafter"/>
</dbReference>
<evidence type="ECO:0000256" key="1">
    <source>
        <dbReference type="ARBA" id="ARBA00023102"/>
    </source>
</evidence>
<proteinExistence type="predicted"/>
<evidence type="ECO:0000256" key="2">
    <source>
        <dbReference type="PIRSR" id="PIRSR001549-1"/>
    </source>
</evidence>
<keyword evidence="5" id="KW-1185">Reference proteome</keyword>
<evidence type="ECO:0000313" key="4">
    <source>
        <dbReference type="EMBL" id="BEP28588.1"/>
    </source>
</evidence>
<dbReference type="GO" id="GO:0005737">
    <property type="term" value="C:cytoplasm"/>
    <property type="evidence" value="ECO:0007669"/>
    <property type="project" value="InterPro"/>
</dbReference>
<feature type="domain" description="Class II Histidinyl-tRNA synthetase (HisRS)-like catalytic core" evidence="3">
    <location>
        <begin position="12"/>
        <end position="303"/>
    </location>
</feature>
<dbReference type="PANTHER" id="PTHR43707:SF6">
    <property type="entry name" value="ATP PHOSPHORIBOSYLTRANSFERASE REGULATORY SUBUNIT"/>
    <property type="match status" value="1"/>
</dbReference>
<keyword evidence="1" id="KW-0368">Histidine biosynthesis</keyword>
<dbReference type="EMBL" id="AP028654">
    <property type="protein sequence ID" value="BEP28588.1"/>
    <property type="molecule type" value="Genomic_DNA"/>
</dbReference>
<dbReference type="Pfam" id="PF13393">
    <property type="entry name" value="tRNA-synt_His"/>
    <property type="match status" value="1"/>
</dbReference>
<dbReference type="Gene3D" id="3.30.930.10">
    <property type="entry name" value="Bira Bifunctional Protein, Domain 2"/>
    <property type="match status" value="1"/>
</dbReference>
<dbReference type="InterPro" id="IPR041715">
    <property type="entry name" value="HisRS-like_core"/>
</dbReference>
<keyword evidence="4" id="KW-0808">Transferase</keyword>
<dbReference type="GO" id="GO:0006427">
    <property type="term" value="P:histidyl-tRNA aminoacylation"/>
    <property type="evidence" value="ECO:0007669"/>
    <property type="project" value="TreeGrafter"/>
</dbReference>
<evidence type="ECO:0000259" key="3">
    <source>
        <dbReference type="Pfam" id="PF13393"/>
    </source>
</evidence>
<dbReference type="Proteomes" id="UP001321786">
    <property type="component" value="Chromosome"/>
</dbReference>
<organism evidence="4 5">
    <name type="scientific">Helicovermis profundi</name>
    <dbReference type="NCBI Taxonomy" id="3065157"/>
    <lineage>
        <taxon>Bacteria</taxon>
        <taxon>Bacillati</taxon>
        <taxon>Bacillota</taxon>
        <taxon>Clostridia</taxon>
        <taxon>Helicovermis</taxon>
    </lineage>
</organism>
<sequence>MLLDTNKNDHYLINKIFSTLENESKLCGYKEFFIPTLETSQNLTKENTTVKYIDLNGKLICLRKDPTVSLTKFLAEKNIKNNGFSKYFYKTSTFGWNSNDQNSSKEVLNAGVEYFGNTHFESDIEILNLGLNILKKLKINNLKIDIGEINYFHSILEELKLDINSENKLIKLVESKNIPELKEYLRFLNLNEKYSNVLIQIPILFGNPTDVLKKGKKLALNKNMDKSIENLEYILSFLSDIDVNENIEIDLGFSNNQDYYSSLIFKFYSTTNNKPVLYGGRYNKLSNNYNANIPACGFAIDIKNTIEVINMKKNFSNGQMSDYTILYRESFRKKAYQLSEDLRNKGLSVKINMIESLTSDYLQTSYFLNSKTIINFNEENLTIINQVKNTSYKSTIDNFLVSITEDNTISIH</sequence>
<keyword evidence="1" id="KW-0028">Amino-acid biosynthesis</keyword>
<dbReference type="PANTHER" id="PTHR43707">
    <property type="entry name" value="HISTIDYL-TRNA SYNTHETASE"/>
    <property type="match status" value="1"/>
</dbReference>
<evidence type="ECO:0000313" key="5">
    <source>
        <dbReference type="Proteomes" id="UP001321786"/>
    </source>
</evidence>
<name>A0AAU9E5I6_9FIRM</name>
<dbReference type="SUPFAM" id="SSF55681">
    <property type="entry name" value="Class II aaRS and biotin synthetases"/>
    <property type="match status" value="1"/>
</dbReference>